<feature type="compositionally biased region" description="Acidic residues" evidence="2">
    <location>
        <begin position="549"/>
        <end position="561"/>
    </location>
</feature>
<dbReference type="Gene3D" id="1.25.40.720">
    <property type="entry name" value="Telomere length regulation protein 2, C-terminal domain"/>
    <property type="match status" value="2"/>
</dbReference>
<dbReference type="GO" id="GO:0005829">
    <property type="term" value="C:cytosol"/>
    <property type="evidence" value="ECO:0007669"/>
    <property type="project" value="TreeGrafter"/>
</dbReference>
<keyword evidence="5" id="KW-1185">Reference proteome</keyword>
<reference evidence="4 5" key="1">
    <citation type="journal article" date="2015" name="BMC Genomics">
        <title>Insights from the genome of Ophiocordyceps polyrhachis-furcata to pathogenicity and host specificity in insect fungi.</title>
        <authorList>
            <person name="Wichadakul D."/>
            <person name="Kobmoo N."/>
            <person name="Ingsriswang S."/>
            <person name="Tangphatsornruang S."/>
            <person name="Chantasingh D."/>
            <person name="Luangsa-ard J.J."/>
            <person name="Eurwilaichitr L."/>
        </authorList>
    </citation>
    <scope>NUCLEOTIDE SEQUENCE [LARGE SCALE GENOMIC DNA]</scope>
    <source>
        <strain evidence="4 5">BCC 54312</strain>
    </source>
</reference>
<feature type="region of interest" description="Disordered" evidence="2">
    <location>
        <begin position="506"/>
        <end position="583"/>
    </location>
</feature>
<dbReference type="FunFam" id="1.25.40.720:FF:000004">
    <property type="entry name" value="WGS project CABT00000000 data, contig 2.6"/>
    <property type="match status" value="1"/>
</dbReference>
<dbReference type="InterPro" id="IPR019337">
    <property type="entry name" value="Telomere_length_regulation_dom"/>
</dbReference>
<dbReference type="GO" id="GO:0042162">
    <property type="term" value="F:telomeric DNA binding"/>
    <property type="evidence" value="ECO:0007669"/>
    <property type="project" value="TreeGrafter"/>
</dbReference>
<protein>
    <recommendedName>
        <fullName evidence="3">Telomere length regulation protein conserved domain-containing protein</fullName>
    </recommendedName>
</protein>
<feature type="domain" description="Telomere length regulation protein conserved" evidence="3">
    <location>
        <begin position="588"/>
        <end position="699"/>
    </location>
</feature>
<dbReference type="InterPro" id="IPR038528">
    <property type="entry name" value="TEL2_C_sf"/>
</dbReference>
<name>A0A367LL65_9HYPO</name>
<accession>A0A367LL65</accession>
<dbReference type="GO" id="GO:0051083">
    <property type="term" value="P:'de novo' cotranslational protein folding"/>
    <property type="evidence" value="ECO:0007669"/>
    <property type="project" value="TreeGrafter"/>
</dbReference>
<dbReference type="AlphaFoldDB" id="A0A367LL65"/>
<evidence type="ECO:0000259" key="3">
    <source>
        <dbReference type="Pfam" id="PF10193"/>
    </source>
</evidence>
<dbReference type="STRING" id="1330021.A0A367LL65"/>
<evidence type="ECO:0000256" key="2">
    <source>
        <dbReference type="SAM" id="MobiDB-lite"/>
    </source>
</evidence>
<gene>
    <name evidence="4" type="ORF">L249_6368</name>
</gene>
<dbReference type="PANTHER" id="PTHR15830:SF10">
    <property type="entry name" value="TELOMERE LENGTH REGULATION PROTEIN TEL2 HOMOLOG"/>
    <property type="match status" value="1"/>
</dbReference>
<sequence>MDLDLTPVSTTYLRTRHGQELSPSETRPAKKVKEAAAVTSTDEALHALKSQPDYEGLITVLRYLDTSEARLRLPTPASASIIHALVSEIVPNYWILLRENSGTDEAKHLELLLTCLRSVTGLNAIITHCKALIQESKLSSNKVRRPDVELNLRLLLDVLASLLAGHGSIRLLWEASVTNHENSTANKAQSQQLAALVANGRILSTAAEASVVVGKETLSNDLVWLSSGVDFSVWIGRNLSSWASTQMSEGEVAFAFDVFQRSMSLGYTGTVVNTMIDELLLSPRGKPSGFTRICFHQPRLVKKIIDILLQHASQRFLNNAALGGSNLDATVAAVAGVIEFVVGDDEMRTSHLVSWCTASSGAGLGDPVGIRRAVVTVLAKNKETISAVLEKSLAQFGDQLYIKHAAVLQQEVHTQVLLLSAGYVARLAPIKLAMLLRSGTYLSAISNRIAATQARARFLGMVVGEILSALAEGKAKKLDFHMEEMETDEADWLKGLTKTEDHAGSFDSLVSSQDSAPPTSRSVPTVPKPQHKVRPKPGPVAPLPKAIIEEIDSSDDDDDDLVPYAKGSDPEDSDDDATLVQRNKPRAPVYVRDLIAYLRDTENYDKQKLALQSAPDLISRKANYGTEISSHADELAGLLVGLQDKFELQDFVEKRQQGMIALVVAQPKSMAPWFARSFFEGDFSLAQRTSILVTLGLSARELAGQQQEARGGDSFASKRLPEKIERLFLDAAQRPEQQQPASSRLEALPPNALGAITKSLTSSFLEPLAAQAADDTTGPDALKLETFTQRYKSKSNFKARPRVRAIANTTAALLASSFFAPLTAHFQLALGSSKPMVVNPAILSLYLQTLGIVVDAAGPSALALPQMTSELWHLLLRVRPHVLGDVDATRGWLFALTVLIDVNENRMRTLCEELGRELVETRETLAAVFARTRGDDGGEENDVKMLAAGALIKLGEVVEKYQALLIGDLVSFS</sequence>
<evidence type="ECO:0000313" key="5">
    <source>
        <dbReference type="Proteomes" id="UP000253664"/>
    </source>
</evidence>
<dbReference type="GO" id="GO:0051879">
    <property type="term" value="F:Hsp90 protein binding"/>
    <property type="evidence" value="ECO:0007669"/>
    <property type="project" value="TreeGrafter"/>
</dbReference>
<dbReference type="EMBL" id="LKCN02000003">
    <property type="protein sequence ID" value="RCI15127.1"/>
    <property type="molecule type" value="Genomic_DNA"/>
</dbReference>
<comment type="caution">
    <text evidence="4">The sequence shown here is derived from an EMBL/GenBank/DDBJ whole genome shotgun (WGS) entry which is preliminary data.</text>
</comment>
<comment type="similarity">
    <text evidence="1">Belongs to the TEL2 family.</text>
</comment>
<evidence type="ECO:0000256" key="1">
    <source>
        <dbReference type="ARBA" id="ARBA00006133"/>
    </source>
</evidence>
<dbReference type="Pfam" id="PF10193">
    <property type="entry name" value="Telomere_reg-2"/>
    <property type="match status" value="1"/>
</dbReference>
<feature type="compositionally biased region" description="Polar residues" evidence="2">
    <location>
        <begin position="508"/>
        <end position="523"/>
    </location>
</feature>
<organism evidence="4 5">
    <name type="scientific">Ophiocordyceps polyrhachis-furcata BCC 54312</name>
    <dbReference type="NCBI Taxonomy" id="1330021"/>
    <lineage>
        <taxon>Eukaryota</taxon>
        <taxon>Fungi</taxon>
        <taxon>Dikarya</taxon>
        <taxon>Ascomycota</taxon>
        <taxon>Pezizomycotina</taxon>
        <taxon>Sordariomycetes</taxon>
        <taxon>Hypocreomycetidae</taxon>
        <taxon>Hypocreales</taxon>
        <taxon>Ophiocordycipitaceae</taxon>
        <taxon>Ophiocordyceps</taxon>
    </lineage>
</organism>
<dbReference type="Proteomes" id="UP000253664">
    <property type="component" value="Unassembled WGS sequence"/>
</dbReference>
<dbReference type="OrthoDB" id="10258062at2759"/>
<dbReference type="PANTHER" id="PTHR15830">
    <property type="entry name" value="TELOMERE LENGTH REGULATION PROTEIN TEL2 FAMILY MEMBER"/>
    <property type="match status" value="1"/>
</dbReference>
<evidence type="ECO:0000313" key="4">
    <source>
        <dbReference type="EMBL" id="RCI15127.1"/>
    </source>
</evidence>
<dbReference type="InterPro" id="IPR051970">
    <property type="entry name" value="TEL2_Regulation"/>
</dbReference>
<proteinExistence type="inferred from homology"/>